<accession>U1LIG5</accession>
<dbReference type="EMBL" id="ATCL01000017">
    <property type="protein sequence ID" value="ERG67213.1"/>
    <property type="molecule type" value="Genomic_DNA"/>
</dbReference>
<organism evidence="1 2">
    <name type="scientific">Exiguobacterium chiriqhucha RW-2</name>
    <dbReference type="NCBI Taxonomy" id="1345023"/>
    <lineage>
        <taxon>Bacteria</taxon>
        <taxon>Bacillati</taxon>
        <taxon>Bacillota</taxon>
        <taxon>Bacilli</taxon>
        <taxon>Bacillales</taxon>
        <taxon>Bacillales Family XII. Incertae Sedis</taxon>
        <taxon>Exiguobacterium</taxon>
    </lineage>
</organism>
<dbReference type="Proteomes" id="UP000016464">
    <property type="component" value="Unassembled WGS sequence"/>
</dbReference>
<protein>
    <submittedName>
        <fullName evidence="1">Uncharacterized protein</fullName>
    </submittedName>
</protein>
<gene>
    <name evidence="1" type="ORF">M467_07985</name>
</gene>
<evidence type="ECO:0000313" key="1">
    <source>
        <dbReference type="EMBL" id="ERG67213.1"/>
    </source>
</evidence>
<comment type="caution">
    <text evidence="1">The sequence shown here is derived from an EMBL/GenBank/DDBJ whole genome shotgun (WGS) entry which is preliminary data.</text>
</comment>
<proteinExistence type="predicted"/>
<name>U1LIG5_9BACL</name>
<evidence type="ECO:0000313" key="2">
    <source>
        <dbReference type="Proteomes" id="UP000016464"/>
    </source>
</evidence>
<dbReference type="AlphaFoldDB" id="U1LIG5"/>
<sequence>MGLLLMVGISVVFLAAIFTAGYNRKPEGNQ</sequence>
<reference evidence="1 2" key="1">
    <citation type="journal article" date="2013" name="Genome Announc.">
        <title>Draft Genome Sequence of Exiguobacterium pavilionensis Strain RW-2, with Wide Thermal, Salinity, and pH Tolerance, Isolated from Modern Freshwater Microbialites.</title>
        <authorList>
            <person name="White R.A.III."/>
            <person name="Grassa C.J."/>
            <person name="Suttle C.A."/>
        </authorList>
    </citation>
    <scope>NUCLEOTIDE SEQUENCE [LARGE SCALE GENOMIC DNA]</scope>
    <source>
        <strain evidence="1 2">RW-2</strain>
    </source>
</reference>
<keyword evidence="2" id="KW-1185">Reference proteome</keyword>